<dbReference type="InterPro" id="IPR038595">
    <property type="entry name" value="LOR_sf"/>
</dbReference>
<gene>
    <name evidence="2" type="ORF">DdX_12445</name>
</gene>
<dbReference type="InterPro" id="IPR007612">
    <property type="entry name" value="LOR"/>
</dbReference>
<evidence type="ECO:0000256" key="1">
    <source>
        <dbReference type="ARBA" id="ARBA00005437"/>
    </source>
</evidence>
<comment type="caution">
    <text evidence="2">The sequence shown here is derived from an EMBL/GenBank/DDBJ whole genome shotgun (WGS) entry which is preliminary data.</text>
</comment>
<organism evidence="2 3">
    <name type="scientific">Ditylenchus destructor</name>
    <dbReference type="NCBI Taxonomy" id="166010"/>
    <lineage>
        <taxon>Eukaryota</taxon>
        <taxon>Metazoa</taxon>
        <taxon>Ecdysozoa</taxon>
        <taxon>Nematoda</taxon>
        <taxon>Chromadorea</taxon>
        <taxon>Rhabditida</taxon>
        <taxon>Tylenchina</taxon>
        <taxon>Tylenchomorpha</taxon>
        <taxon>Sphaerularioidea</taxon>
        <taxon>Anguinidae</taxon>
        <taxon>Anguininae</taxon>
        <taxon>Ditylenchus</taxon>
    </lineage>
</organism>
<sequence>MEVAVKESQERKAYPLGKVFQVPTRWGIKETFLWGDMTITDAWGNEVFKAVSNVFGFTRQLNFMDLRTGEHIAYIKQRALTLLPKYDIYVDGGHFASMEKEWAWTHKFTVTAFGLVGPITVQGDWLSHSYEFCRENRVIAEVHKRFLTLTDTYSVDIQPGEDVIFILACCMIIDKCTFKRSSYRARHIWE</sequence>
<dbReference type="InterPro" id="IPR025659">
    <property type="entry name" value="Tubby-like_C"/>
</dbReference>
<dbReference type="SUPFAM" id="SSF54518">
    <property type="entry name" value="Tubby C-terminal domain-like"/>
    <property type="match status" value="1"/>
</dbReference>
<dbReference type="AlphaFoldDB" id="A0AAD4MXL9"/>
<dbReference type="Pfam" id="PF04525">
    <property type="entry name" value="LOR"/>
    <property type="match status" value="1"/>
</dbReference>
<comment type="similarity">
    <text evidence="1">Belongs to the LOR family.</text>
</comment>
<evidence type="ECO:0000313" key="2">
    <source>
        <dbReference type="EMBL" id="KAI1707349.1"/>
    </source>
</evidence>
<name>A0AAD4MXL9_9BILA</name>
<keyword evidence="3" id="KW-1185">Reference proteome</keyword>
<dbReference type="Proteomes" id="UP001201812">
    <property type="component" value="Unassembled WGS sequence"/>
</dbReference>
<dbReference type="EMBL" id="JAKKPZ010000041">
    <property type="protein sequence ID" value="KAI1707349.1"/>
    <property type="molecule type" value="Genomic_DNA"/>
</dbReference>
<proteinExistence type="inferred from homology"/>
<dbReference type="Gene3D" id="2.40.160.200">
    <property type="entry name" value="LURP1-related"/>
    <property type="match status" value="1"/>
</dbReference>
<protein>
    <submittedName>
        <fullName evidence="2">LURP-one-related domain-containing protein</fullName>
    </submittedName>
</protein>
<evidence type="ECO:0000313" key="3">
    <source>
        <dbReference type="Proteomes" id="UP001201812"/>
    </source>
</evidence>
<accession>A0AAD4MXL9</accession>
<reference evidence="2" key="1">
    <citation type="submission" date="2022-01" db="EMBL/GenBank/DDBJ databases">
        <title>Genome Sequence Resource for Two Populations of Ditylenchus destructor, the Migratory Endoparasitic Phytonematode.</title>
        <authorList>
            <person name="Zhang H."/>
            <person name="Lin R."/>
            <person name="Xie B."/>
        </authorList>
    </citation>
    <scope>NUCLEOTIDE SEQUENCE</scope>
    <source>
        <strain evidence="2">BazhouSP</strain>
    </source>
</reference>